<organism evidence="4 5">
    <name type="scientific">Vibrio genomosp. F10</name>
    <dbReference type="NCBI Taxonomy" id="723171"/>
    <lineage>
        <taxon>Bacteria</taxon>
        <taxon>Pseudomonadati</taxon>
        <taxon>Pseudomonadota</taxon>
        <taxon>Gammaproteobacteria</taxon>
        <taxon>Vibrionales</taxon>
        <taxon>Vibrionaceae</taxon>
        <taxon>Vibrio</taxon>
    </lineage>
</organism>
<dbReference type="Gene3D" id="3.30.450.40">
    <property type="match status" value="1"/>
</dbReference>
<evidence type="ECO:0000256" key="1">
    <source>
        <dbReference type="ARBA" id="ARBA00022741"/>
    </source>
</evidence>
<dbReference type="SUPFAM" id="SSF52540">
    <property type="entry name" value="P-loop containing nucleoside triphosphate hydrolases"/>
    <property type="match status" value="1"/>
</dbReference>
<dbReference type="Pfam" id="PF00158">
    <property type="entry name" value="Sigma54_activat"/>
    <property type="match status" value="1"/>
</dbReference>
<reference evidence="5" key="1">
    <citation type="submission" date="2016-06" db="EMBL/GenBank/DDBJ databases">
        <authorList>
            <person name="Hehemann J.-H."/>
            <person name="Arevalo P."/>
            <person name="Datta M.S."/>
            <person name="Polz M.F."/>
        </authorList>
    </citation>
    <scope>NUCLEOTIDE SEQUENCE [LARGE SCALE GENOMIC DNA]</scope>
    <source>
        <strain evidence="5">9CSC122</strain>
    </source>
</reference>
<gene>
    <name evidence="4" type="ORF">A6E14_02145</name>
</gene>
<dbReference type="Pfam" id="PF13556">
    <property type="entry name" value="HTH_30"/>
    <property type="match status" value="1"/>
</dbReference>
<dbReference type="Pfam" id="PF25601">
    <property type="entry name" value="AAA_lid_14"/>
    <property type="match status" value="1"/>
</dbReference>
<dbReference type="SMART" id="SM00382">
    <property type="entry name" value="AAA"/>
    <property type="match status" value="1"/>
</dbReference>
<dbReference type="InterPro" id="IPR025736">
    <property type="entry name" value="PucR_C-HTH_dom"/>
</dbReference>
<proteinExistence type="predicted"/>
<dbReference type="PROSITE" id="PS50045">
    <property type="entry name" value="SIGMA54_INTERACT_4"/>
    <property type="match status" value="1"/>
</dbReference>
<keyword evidence="5" id="KW-1185">Reference proteome</keyword>
<dbReference type="Proteomes" id="UP000093173">
    <property type="component" value="Unassembled WGS sequence"/>
</dbReference>
<dbReference type="Gene3D" id="1.10.10.60">
    <property type="entry name" value="Homeodomain-like"/>
    <property type="match status" value="1"/>
</dbReference>
<dbReference type="PROSITE" id="PS00676">
    <property type="entry name" value="SIGMA54_INTERACT_2"/>
    <property type="match status" value="1"/>
</dbReference>
<dbReference type="FunFam" id="3.40.50.300:FF:000006">
    <property type="entry name" value="DNA-binding transcriptional regulator NtrC"/>
    <property type="match status" value="1"/>
</dbReference>
<dbReference type="InterPro" id="IPR003593">
    <property type="entry name" value="AAA+_ATPase"/>
</dbReference>
<dbReference type="PANTHER" id="PTHR32071">
    <property type="entry name" value="TRANSCRIPTIONAL REGULATORY PROTEIN"/>
    <property type="match status" value="1"/>
</dbReference>
<evidence type="ECO:0000313" key="4">
    <source>
        <dbReference type="EMBL" id="OCH74801.1"/>
    </source>
</evidence>
<dbReference type="PROSITE" id="PS00675">
    <property type="entry name" value="SIGMA54_INTERACT_1"/>
    <property type="match status" value="1"/>
</dbReference>
<dbReference type="Gene3D" id="3.40.50.300">
    <property type="entry name" value="P-loop containing nucleotide triphosphate hydrolases"/>
    <property type="match status" value="1"/>
</dbReference>
<dbReference type="InterPro" id="IPR025943">
    <property type="entry name" value="Sigma_54_int_dom_ATP-bd_2"/>
</dbReference>
<evidence type="ECO:0000256" key="2">
    <source>
        <dbReference type="ARBA" id="ARBA00022840"/>
    </source>
</evidence>
<keyword evidence="2" id="KW-0067">ATP-binding</keyword>
<dbReference type="CDD" id="cd00009">
    <property type="entry name" value="AAA"/>
    <property type="match status" value="1"/>
</dbReference>
<sequence length="664" mass="74140">MDDKHQSIIEQSWQRCRQSGLSHSSNPTVELETGYLFNQALDEHSGLIKTTHHKVLPFYDSLLANSNCLITLTDTNGLVLKNWGEQRFFSKHQPDVFQNGAHWRESLIGTNAIGTALETGSIVQVFRDEHFLTSNRFMMGSAAPLFDSERKMAGVLSISSDAYMPTSHTLGMVKLMSQAIENQLIASQFQDDQYLLWFNTSPENIDSQWSSLLVFNEDGVIISANRRAEITLGQGLALQRLDQLFDVKLTQVLSHPHYNPMSLVSHSKHNFFAIVTPPKMPVGRKIDYRIPTKKPSNTRPKVPIELDKLNMGDPRLAKAISQASRLLNTDIPILIHGETGVGKEVFVNALHLASDRKHAPMIAVNCAAIPADLVESELFGYEKGAFTGANQKGYIGLIRKADKGTLFLDEIGDMPMNVQARLLRVLQERQVTPLGSTTSYPVNFKLVSATHCHLKNNVEQGTFRQDLYYRVTGLNITLPPLRERTDKVVLIEHLLSTFSLDDQQPKLNREVLEMFTSHPWPGNIRQMVSVIQIALAMAGTETVTADHLPDDFLLDAEYQSTPPSILAVDSNETYQCIRSSNTRPAEANTSITKNSVTDAVVTDALGIDALGKRNELVTGASTMIDNAQWLNVYEQHGRNVSATAKQLNISRNTLYKRLREQGLR</sequence>
<dbReference type="GO" id="GO:0006355">
    <property type="term" value="P:regulation of DNA-templated transcription"/>
    <property type="evidence" value="ECO:0007669"/>
    <property type="project" value="InterPro"/>
</dbReference>
<accession>A0A1B9QXJ2</accession>
<dbReference type="InterPro" id="IPR025662">
    <property type="entry name" value="Sigma_54_int_dom_ATP-bd_1"/>
</dbReference>
<dbReference type="InterPro" id="IPR058031">
    <property type="entry name" value="AAA_lid_NorR"/>
</dbReference>
<dbReference type="GO" id="GO:0005524">
    <property type="term" value="F:ATP binding"/>
    <property type="evidence" value="ECO:0007669"/>
    <property type="project" value="UniProtKB-KW"/>
</dbReference>
<dbReference type="EMBL" id="MAJZ01000606">
    <property type="protein sequence ID" value="OCH74801.1"/>
    <property type="molecule type" value="Genomic_DNA"/>
</dbReference>
<evidence type="ECO:0000313" key="5">
    <source>
        <dbReference type="Proteomes" id="UP000093173"/>
    </source>
</evidence>
<dbReference type="InterPro" id="IPR002078">
    <property type="entry name" value="Sigma_54_int"/>
</dbReference>
<dbReference type="AlphaFoldDB" id="A0A1B9QXJ2"/>
<dbReference type="Gene3D" id="1.10.8.60">
    <property type="match status" value="1"/>
</dbReference>
<dbReference type="InterPro" id="IPR027417">
    <property type="entry name" value="P-loop_NTPase"/>
</dbReference>
<dbReference type="SUPFAM" id="SSF46689">
    <property type="entry name" value="Homeodomain-like"/>
    <property type="match status" value="1"/>
</dbReference>
<dbReference type="RefSeq" id="WP_065577016.1">
    <property type="nucleotide sequence ID" value="NZ_JBNGCH010000606.1"/>
</dbReference>
<keyword evidence="1" id="KW-0547">Nucleotide-binding</keyword>
<feature type="domain" description="Sigma-54 factor interaction" evidence="3">
    <location>
        <begin position="309"/>
        <end position="536"/>
    </location>
</feature>
<name>A0A1B9QXJ2_9VIBR</name>
<dbReference type="InterPro" id="IPR029016">
    <property type="entry name" value="GAF-like_dom_sf"/>
</dbReference>
<dbReference type="PANTHER" id="PTHR32071:SF77">
    <property type="entry name" value="TRANSCRIPTIONAL REGULATORY PROTEIN"/>
    <property type="match status" value="1"/>
</dbReference>
<evidence type="ECO:0000259" key="3">
    <source>
        <dbReference type="PROSITE" id="PS50045"/>
    </source>
</evidence>
<protein>
    <submittedName>
        <fullName evidence="4">Fis family transcriptional regulator</fullName>
    </submittedName>
</protein>
<dbReference type="InterPro" id="IPR009057">
    <property type="entry name" value="Homeodomain-like_sf"/>
</dbReference>
<comment type="caution">
    <text evidence="4">The sequence shown here is derived from an EMBL/GenBank/DDBJ whole genome shotgun (WGS) entry which is preliminary data.</text>
</comment>